<sequence>MASKGRGSRGGAETLRRYWTSGPGAAKIRWGTPGDWGRCTKQLHKYMGARAKGYCQLLHRRATGVYTGSRANVGRRRR</sequence>
<proteinExistence type="predicted"/>
<dbReference type="KEGG" id="sact:DMT42_09735"/>
<protein>
    <submittedName>
        <fullName evidence="1">Uncharacterized protein</fullName>
    </submittedName>
</protein>
<gene>
    <name evidence="1" type="ORF">DMT42_09735</name>
</gene>
<dbReference type="AlphaFoldDB" id="A0A2U9NYZ7"/>
<evidence type="ECO:0000313" key="1">
    <source>
        <dbReference type="EMBL" id="AWT42566.1"/>
    </source>
</evidence>
<evidence type="ECO:0000313" key="2">
    <source>
        <dbReference type="Proteomes" id="UP000247634"/>
    </source>
</evidence>
<organism evidence="1 2">
    <name type="scientific">Streptomyces actuosus</name>
    <dbReference type="NCBI Taxonomy" id="1885"/>
    <lineage>
        <taxon>Bacteria</taxon>
        <taxon>Bacillati</taxon>
        <taxon>Actinomycetota</taxon>
        <taxon>Actinomycetes</taxon>
        <taxon>Kitasatosporales</taxon>
        <taxon>Streptomycetaceae</taxon>
        <taxon>Streptomyces</taxon>
    </lineage>
</organism>
<dbReference type="OrthoDB" id="4751040at2"/>
<reference evidence="1 2" key="1">
    <citation type="submission" date="2018-06" db="EMBL/GenBank/DDBJ databases">
        <title>The complete genome sequence of a nosiheptide producer Streptomyces actuosus ATCC 25421: deducing the ability of producing a new class III lantibiotics.</title>
        <authorList>
            <person name="Liu W."/>
            <person name="Sun F."/>
            <person name="Hu Y."/>
        </authorList>
    </citation>
    <scope>NUCLEOTIDE SEQUENCE [LARGE SCALE GENOMIC DNA]</scope>
    <source>
        <strain evidence="1 2">ATCC 25421</strain>
    </source>
</reference>
<dbReference type="Proteomes" id="UP000247634">
    <property type="component" value="Chromosome"/>
</dbReference>
<keyword evidence="2" id="KW-1185">Reference proteome</keyword>
<dbReference type="EMBL" id="CP029788">
    <property type="protein sequence ID" value="AWT42566.1"/>
    <property type="molecule type" value="Genomic_DNA"/>
</dbReference>
<name>A0A2U9NYZ7_STRAS</name>
<accession>A0A2U9NYZ7</accession>